<reference evidence="7" key="1">
    <citation type="submission" date="2021-08" db="EMBL/GenBank/DDBJ databases">
        <title>Flavobacterium sp. strain CC-SYL302.</title>
        <authorList>
            <person name="Lin S.-Y."/>
            <person name="Lee T.-H."/>
            <person name="Young C.-C."/>
        </authorList>
    </citation>
    <scope>NUCLEOTIDE SEQUENCE</scope>
    <source>
        <strain evidence="7">CC-SYL302</strain>
    </source>
</reference>
<evidence type="ECO:0000313" key="8">
    <source>
        <dbReference type="Proteomes" id="UP001163328"/>
    </source>
</evidence>
<dbReference type="PANTHER" id="PTHR11963">
    <property type="entry name" value="LEUCINE AMINOPEPTIDASE-RELATED"/>
    <property type="match status" value="1"/>
</dbReference>
<dbReference type="PRINTS" id="PR00481">
    <property type="entry name" value="LAMNOPPTDASE"/>
</dbReference>
<gene>
    <name evidence="7" type="ORF">K5I29_01560</name>
</gene>
<keyword evidence="8" id="KW-1185">Reference proteome</keyword>
<dbReference type="SUPFAM" id="SSF52949">
    <property type="entry name" value="Macro domain-like"/>
    <property type="match status" value="1"/>
</dbReference>
<evidence type="ECO:0000313" key="7">
    <source>
        <dbReference type="EMBL" id="UYW01639.1"/>
    </source>
</evidence>
<dbReference type="Gene3D" id="3.40.220.10">
    <property type="entry name" value="Leucine Aminopeptidase, subunit E, domain 1"/>
    <property type="match status" value="1"/>
</dbReference>
<accession>A0ABY6LZ89</accession>
<keyword evidence="3" id="KW-0645">Protease</keyword>
<dbReference type="CDD" id="cd00433">
    <property type="entry name" value="Peptidase_M17"/>
    <property type="match status" value="1"/>
</dbReference>
<dbReference type="EMBL" id="CP081495">
    <property type="protein sequence ID" value="UYW01639.1"/>
    <property type="molecule type" value="Genomic_DNA"/>
</dbReference>
<dbReference type="InterPro" id="IPR000819">
    <property type="entry name" value="Peptidase_M17_C"/>
</dbReference>
<feature type="domain" description="Cytosol aminopeptidase" evidence="6">
    <location>
        <begin position="312"/>
        <end position="319"/>
    </location>
</feature>
<organism evidence="7 8">
    <name type="scientific">Flavobacterium agricola</name>
    <dbReference type="NCBI Taxonomy" id="2870839"/>
    <lineage>
        <taxon>Bacteria</taxon>
        <taxon>Pseudomonadati</taxon>
        <taxon>Bacteroidota</taxon>
        <taxon>Flavobacteriia</taxon>
        <taxon>Flavobacteriales</taxon>
        <taxon>Flavobacteriaceae</taxon>
        <taxon>Flavobacterium</taxon>
    </lineage>
</organism>
<sequence length="463" mass="50544">MLQLTNTLTNNQNIVYLVQPNAAIENNVPTHIQSAFKSFVASDLNEDYVKIGTDFFFFVKENSDLEKLRVAGFNVRQKLDKNIASITLVGNGEQALALAEGIALSNYQFLKYFSDADEKEYMLETIYMLGNVTAEQINEMNQIIKAVFWGRDMVNEPSSYLSAVQLAKEIQEIGAEAHLNVEVLNKKAIQELKMGGLLAVNLGSIEPPTFTIVEYKPEKPINKKPIVLVGKGVVYDTGGLSLKPTAGSMDLMKSDMGGAACMAGTIYAAALNKLNVHIITLIPATDNRPGQNAYAPGDVIKMYDGTTVEVLNTDAEGRMILADAIAYANQFEPELIINAATLTGAALVAAGTRASCLMSNADANLTKQVLDAGQYVHERMIELPLWDDYKEQIKSSIADLKNIGGRDAGTITAGKFLEHFAKQPFMHIDIAGPAFTERLENYKGNGGTGTGIRTLYHFLKNLK</sequence>
<keyword evidence="2 7" id="KW-0031">Aminopeptidase</keyword>
<dbReference type="GO" id="GO:0004177">
    <property type="term" value="F:aminopeptidase activity"/>
    <property type="evidence" value="ECO:0007669"/>
    <property type="project" value="UniProtKB-KW"/>
</dbReference>
<evidence type="ECO:0000256" key="5">
    <source>
        <dbReference type="ARBA" id="ARBA00023211"/>
    </source>
</evidence>
<evidence type="ECO:0000259" key="6">
    <source>
        <dbReference type="PROSITE" id="PS00631"/>
    </source>
</evidence>
<keyword evidence="4" id="KW-0378">Hydrolase</keyword>
<dbReference type="InterPro" id="IPR011356">
    <property type="entry name" value="Leucine_aapep/pepB"/>
</dbReference>
<proteinExistence type="inferred from homology"/>
<dbReference type="Proteomes" id="UP001163328">
    <property type="component" value="Chromosome"/>
</dbReference>
<dbReference type="Gene3D" id="3.40.630.10">
    <property type="entry name" value="Zn peptidases"/>
    <property type="match status" value="1"/>
</dbReference>
<dbReference type="PROSITE" id="PS00631">
    <property type="entry name" value="CYTOSOL_AP"/>
    <property type="match status" value="1"/>
</dbReference>
<dbReference type="InterPro" id="IPR043472">
    <property type="entry name" value="Macro_dom-like"/>
</dbReference>
<protein>
    <submittedName>
        <fullName evidence="7">Leucyl aminopeptidase</fullName>
    </submittedName>
</protein>
<evidence type="ECO:0000256" key="1">
    <source>
        <dbReference type="ARBA" id="ARBA00009528"/>
    </source>
</evidence>
<keyword evidence="5" id="KW-0464">Manganese</keyword>
<dbReference type="PANTHER" id="PTHR11963:SF23">
    <property type="entry name" value="CYTOSOL AMINOPEPTIDASE"/>
    <property type="match status" value="1"/>
</dbReference>
<dbReference type="RefSeq" id="WP_264434112.1">
    <property type="nucleotide sequence ID" value="NZ_CP081495.1"/>
</dbReference>
<evidence type="ECO:0000256" key="2">
    <source>
        <dbReference type="ARBA" id="ARBA00022438"/>
    </source>
</evidence>
<evidence type="ECO:0000256" key="4">
    <source>
        <dbReference type="ARBA" id="ARBA00022801"/>
    </source>
</evidence>
<dbReference type="Pfam" id="PF00883">
    <property type="entry name" value="Peptidase_M17"/>
    <property type="match status" value="1"/>
</dbReference>
<name>A0ABY6LZ89_9FLAO</name>
<evidence type="ECO:0000256" key="3">
    <source>
        <dbReference type="ARBA" id="ARBA00022670"/>
    </source>
</evidence>
<dbReference type="SUPFAM" id="SSF53187">
    <property type="entry name" value="Zn-dependent exopeptidases"/>
    <property type="match status" value="1"/>
</dbReference>
<comment type="similarity">
    <text evidence="1">Belongs to the peptidase M17 family.</text>
</comment>